<evidence type="ECO:0000256" key="3">
    <source>
        <dbReference type="ARBA" id="ARBA00009105"/>
    </source>
</evidence>
<evidence type="ECO:0000313" key="14">
    <source>
        <dbReference type="Proteomes" id="UP000440367"/>
    </source>
</evidence>
<keyword evidence="6" id="KW-0735">Signal-anchor</keyword>
<dbReference type="PANTHER" id="PTHR31646">
    <property type="entry name" value="ALPHA-1,2-MANNOSYLTRANSFERASE MNN2"/>
    <property type="match status" value="1"/>
</dbReference>
<keyword evidence="5 12" id="KW-0812">Transmembrane</keyword>
<feature type="region of interest" description="Disordered" evidence="11">
    <location>
        <begin position="650"/>
        <end position="689"/>
    </location>
</feature>
<dbReference type="GO" id="GO:0000139">
    <property type="term" value="C:Golgi membrane"/>
    <property type="evidence" value="ECO:0007669"/>
    <property type="project" value="UniProtKB-SubCell"/>
</dbReference>
<dbReference type="GO" id="GO:0000026">
    <property type="term" value="F:alpha-1,2-mannosyltransferase activity"/>
    <property type="evidence" value="ECO:0007669"/>
    <property type="project" value="TreeGrafter"/>
</dbReference>
<protein>
    <recommendedName>
        <fullName evidence="15">Nucleotide-diphospho-sugar transferase</fullName>
    </recommendedName>
</protein>
<dbReference type="SUPFAM" id="SSF53448">
    <property type="entry name" value="Nucleotide-diphospho-sugar transferases"/>
    <property type="match status" value="2"/>
</dbReference>
<evidence type="ECO:0000256" key="4">
    <source>
        <dbReference type="ARBA" id="ARBA00022679"/>
    </source>
</evidence>
<dbReference type="EMBL" id="QXGD01000273">
    <property type="protein sequence ID" value="KAE9245138.1"/>
    <property type="molecule type" value="Genomic_DNA"/>
</dbReference>
<comment type="caution">
    <text evidence="13">The sequence shown here is derived from an EMBL/GenBank/DDBJ whole genome shotgun (WGS) entry which is preliminary data.</text>
</comment>
<evidence type="ECO:0000313" key="13">
    <source>
        <dbReference type="EMBL" id="KAE9245138.1"/>
    </source>
</evidence>
<evidence type="ECO:0000256" key="10">
    <source>
        <dbReference type="ARBA" id="ARBA00037847"/>
    </source>
</evidence>
<evidence type="ECO:0008006" key="15">
    <source>
        <dbReference type="Google" id="ProtNLM"/>
    </source>
</evidence>
<reference evidence="13 14" key="1">
    <citation type="submission" date="2018-08" db="EMBL/GenBank/DDBJ databases">
        <title>Genomic investigation of the strawberry pathogen Phytophthora fragariae indicates pathogenicity is determined by transcriptional variation in three key races.</title>
        <authorList>
            <person name="Adams T.M."/>
            <person name="Armitage A.D."/>
            <person name="Sobczyk M.K."/>
            <person name="Bates H.J."/>
            <person name="Dunwell J.M."/>
            <person name="Nellist C.F."/>
            <person name="Harrison R.J."/>
        </authorList>
    </citation>
    <scope>NUCLEOTIDE SEQUENCE [LARGE SCALE GENOMIC DNA]</scope>
    <source>
        <strain evidence="13 14">BC-1</strain>
    </source>
</reference>
<evidence type="ECO:0000256" key="8">
    <source>
        <dbReference type="ARBA" id="ARBA00023034"/>
    </source>
</evidence>
<dbReference type="AlphaFoldDB" id="A0A6A3ZVG3"/>
<dbReference type="Pfam" id="PF11051">
    <property type="entry name" value="Mannosyl_trans3"/>
    <property type="match status" value="2"/>
</dbReference>
<dbReference type="GO" id="GO:0046354">
    <property type="term" value="P:mannan biosynthetic process"/>
    <property type="evidence" value="ECO:0007669"/>
    <property type="project" value="TreeGrafter"/>
</dbReference>
<sequence length="1161" mass="130244">MDQGLHVLRPRTASQSPLLRNKAESVTITPPASLVSRRCWRLWLLRLLLLAGATYVALLVCWNASQLQVRGLSSSESDSVDLLVAAPPVEVQLSAREVSIRVALAVARQQEAEMRAKTTPTDKKEKKKVDARLRCRGWKATHDCDSDGERLPGLDLPCGKPVPFNQSGYCELEDKDTGQVYHAVRRGCNSVREDARFRCLDAAEFVKFPIRAKEVANKALSLAPLPGRGQDGIVMVVYPRLLASAYATVRTLREVLGCQLPIELWYRPDEMISMRNGLEPLKTLADSAGGVTFHEITDARAFGYGTKVYAIHHSSFERVLFLDADNVPVRDPSFLFQSEEFVETGAVFWPDFWHPDNTIFNIHRQSLVWQLLDLPFQDSFEQESGQLLIDRRRHTVPMEVLSFYAFHRPNLFDKFKLAHGDKDLFRFAWLHQNASFHMIHAPPAVAGRLTGVRTQQVEDVRTEAQAQAKETLEAEASTVETPDEYPDEMIWTHLLSFNSSAPRADYVIETYNADPQFPKEQHCYGQLHIGSNPNFYAEEIAGLSFAGLETDLRRFAKEAAELAAHAQNAQAESSNLNVPGMTQDETNNLLRPRVAALYASFLLCLSASRVGLLKGADGSSAASTFRSAMNAVAREANQFQLMRMEFLTGSLNDQDDPRDEVATVEQPKQQIEEKSNSKSSIEEAEEHARSVKMLPANDSKKRRLKCIGWRATGHCTPHGPREPENDKGCYNVIPNSVSGYCEVEDQDTGELYGVMKRYCASLRYDAIFRCSEAPNLVNYQLESVEAAEKALVPGFALPNVVEATTQPRDGIVMVVYPKLIASAYATIRTLRTVLGCQLPIEIWYRETEIRRGTEALAPLLELANTSEAGDISFHKITDHWATGFGAKVFAVYNSFFERILFLDADNGPARDPSYVFESPEFVDTGAVFWPDFWHPGYTIFNIHGQSLLWEVLGTKFVNSFEQESGQLLIDRKRHAAPLELVKFYTFRRPNPFTRLKLAYGDKVLFRLAWMKLQTPFTMIQTPPAIAGKVINGSFCGMTMVQHDPKGGVLFLHRNSNKLTGEVKREIIYHRPQAIKNVREKLLKEGIDHVPDQQAVDEEIARLSSTPAPTLEPPELDGLPDPAMWTHLLSFNTTSHRGFYKFSPTEPPHSSPIGNVATVSES</sequence>
<comment type="subcellular location">
    <subcellularLocation>
        <location evidence="10">Endomembrane system</location>
        <topology evidence="10">Single-pass membrane protein</topology>
    </subcellularLocation>
    <subcellularLocation>
        <location evidence="1">Golgi apparatus membrane</location>
    </subcellularLocation>
    <subcellularLocation>
        <location evidence="2">Membrane</location>
        <topology evidence="2">Single-pass type II membrane protein</topology>
    </subcellularLocation>
</comment>
<keyword evidence="8" id="KW-0333">Golgi apparatus</keyword>
<evidence type="ECO:0000256" key="12">
    <source>
        <dbReference type="SAM" id="Phobius"/>
    </source>
</evidence>
<evidence type="ECO:0000256" key="11">
    <source>
        <dbReference type="SAM" id="MobiDB-lite"/>
    </source>
</evidence>
<gene>
    <name evidence="13" type="ORF">PF002_g7408</name>
</gene>
<dbReference type="PANTHER" id="PTHR31646:SF1">
    <property type="entry name" value="ALPHA-1,2-MANNOSYLTRANSFERASE MNN2"/>
    <property type="match status" value="1"/>
</dbReference>
<dbReference type="Proteomes" id="UP000440367">
    <property type="component" value="Unassembled WGS sequence"/>
</dbReference>
<organism evidence="13 14">
    <name type="scientific">Phytophthora fragariae</name>
    <dbReference type="NCBI Taxonomy" id="53985"/>
    <lineage>
        <taxon>Eukaryota</taxon>
        <taxon>Sar</taxon>
        <taxon>Stramenopiles</taxon>
        <taxon>Oomycota</taxon>
        <taxon>Peronosporomycetes</taxon>
        <taxon>Peronosporales</taxon>
        <taxon>Peronosporaceae</taxon>
        <taxon>Phytophthora</taxon>
    </lineage>
</organism>
<feature type="transmembrane region" description="Helical" evidence="12">
    <location>
        <begin position="43"/>
        <end position="65"/>
    </location>
</feature>
<dbReference type="Gene3D" id="3.90.550.10">
    <property type="entry name" value="Spore Coat Polysaccharide Biosynthesis Protein SpsA, Chain A"/>
    <property type="match status" value="1"/>
</dbReference>
<evidence type="ECO:0000256" key="6">
    <source>
        <dbReference type="ARBA" id="ARBA00022968"/>
    </source>
</evidence>
<proteinExistence type="inferred from homology"/>
<evidence type="ECO:0000256" key="7">
    <source>
        <dbReference type="ARBA" id="ARBA00022989"/>
    </source>
</evidence>
<evidence type="ECO:0000256" key="5">
    <source>
        <dbReference type="ARBA" id="ARBA00022692"/>
    </source>
</evidence>
<dbReference type="InterPro" id="IPR029044">
    <property type="entry name" value="Nucleotide-diphossugar_trans"/>
</dbReference>
<name>A0A6A3ZVG3_9STRA</name>
<keyword evidence="9 12" id="KW-0472">Membrane</keyword>
<feature type="region of interest" description="Disordered" evidence="11">
    <location>
        <begin position="1142"/>
        <end position="1161"/>
    </location>
</feature>
<accession>A0A6A3ZVG3</accession>
<dbReference type="InterPro" id="IPR022751">
    <property type="entry name" value="Alpha_mannosyltransferase"/>
</dbReference>
<comment type="similarity">
    <text evidence="3">Belongs to the MNN1/MNT family.</text>
</comment>
<keyword evidence="4" id="KW-0808">Transferase</keyword>
<evidence type="ECO:0000256" key="2">
    <source>
        <dbReference type="ARBA" id="ARBA00004606"/>
    </source>
</evidence>
<evidence type="ECO:0000256" key="1">
    <source>
        <dbReference type="ARBA" id="ARBA00004394"/>
    </source>
</evidence>
<evidence type="ECO:0000256" key="9">
    <source>
        <dbReference type="ARBA" id="ARBA00023136"/>
    </source>
</evidence>
<keyword evidence="7 12" id="KW-1133">Transmembrane helix</keyword>